<organism evidence="1 2">
    <name type="scientific">Catellicoccus marimammalium M35/04/3</name>
    <dbReference type="NCBI Taxonomy" id="1234409"/>
    <lineage>
        <taxon>Bacteria</taxon>
        <taxon>Bacillati</taxon>
        <taxon>Bacillota</taxon>
        <taxon>Bacilli</taxon>
        <taxon>Lactobacillales</taxon>
        <taxon>Enterococcaceae</taxon>
        <taxon>Catellicoccus</taxon>
    </lineage>
</organism>
<dbReference type="eggNOG" id="COG4955">
    <property type="taxonomic scope" value="Bacteria"/>
</dbReference>
<dbReference type="AlphaFoldDB" id="K8Z9F3"/>
<dbReference type="EMBL" id="AMYT01000011">
    <property type="protein sequence ID" value="EKU27654.1"/>
    <property type="molecule type" value="Genomic_DNA"/>
</dbReference>
<dbReference type="STRING" id="1234409.C683_0435"/>
<reference evidence="1 2" key="1">
    <citation type="journal article" date="2013" name="Genome Announc.">
        <title>Draft Genome Sequence of Catellicoccus marimammalium, a Novel Species Commonly Found in Gull Feces.</title>
        <authorList>
            <person name="Weigand M.R."/>
            <person name="Ryu H."/>
            <person name="Bozcek L."/>
            <person name="Konstantinidis K.T."/>
            <person name="Santo Domingo J.W."/>
        </authorList>
    </citation>
    <scope>NUCLEOTIDE SEQUENCE [LARGE SCALE GENOMIC DNA]</scope>
    <source>
        <strain evidence="1 2">M35/04/3</strain>
    </source>
</reference>
<evidence type="ECO:0008006" key="3">
    <source>
        <dbReference type="Google" id="ProtNLM"/>
    </source>
</evidence>
<proteinExistence type="predicted"/>
<name>K8Z9F3_9ENTE</name>
<comment type="caution">
    <text evidence="1">The sequence shown here is derived from an EMBL/GenBank/DDBJ whole genome shotgun (WGS) entry which is preliminary data.</text>
</comment>
<accession>K8Z9F3</accession>
<protein>
    <recommendedName>
        <fullName evidence="3">Helicase Helix-turn-helix domain-containing protein</fullName>
    </recommendedName>
</protein>
<sequence>MTYAACYHLFSYYHLLPQLTKEDYWQAIDQLVKEGKVIYTDPWIQLTEQGQEELEKTPVLLKGCFGKYDQWLFSLQRRWLFIQQILSEYSYKNQRYLPLTKNYTEKKEVKQILQRWEKPVQEVIENYVVIMETVLDGLNPLEQKIFASQWIGHQFYGFSDEELKAEYQLDDFSLFLLKTQLWIQLATFYEQSKELQSILQLPLPTLSLRLQWIQKAVHYPLSLMEMERYLRKKKGTIFDYIVEVALVDPTFPYQHWITKGEEEKLMSYYQKNTNIGSWNYQVVQEEIGEISFYTYRLFQIKKGFYG</sequence>
<keyword evidence="2" id="KW-1185">Reference proteome</keyword>
<gene>
    <name evidence="1" type="ORF">C683_0435</name>
</gene>
<evidence type="ECO:0000313" key="2">
    <source>
        <dbReference type="Proteomes" id="UP000016057"/>
    </source>
</evidence>
<dbReference type="Proteomes" id="UP000016057">
    <property type="component" value="Unassembled WGS sequence"/>
</dbReference>
<evidence type="ECO:0000313" key="1">
    <source>
        <dbReference type="EMBL" id="EKU27654.1"/>
    </source>
</evidence>